<feature type="chain" id="PRO_5041200432" description="Chalcone isomerase domain-containing protein" evidence="1">
    <location>
        <begin position="38"/>
        <end position="253"/>
    </location>
</feature>
<comment type="caution">
    <text evidence="3">The sequence shown here is derived from an EMBL/GenBank/DDBJ whole genome shotgun (WGS) entry which is preliminary data.</text>
</comment>
<reference evidence="3" key="1">
    <citation type="journal article" date="2014" name="Int. J. Syst. Evol. Microbiol.">
        <title>Complete genome sequence of Corynebacterium casei LMG S-19264T (=DSM 44701T), isolated from a smear-ripened cheese.</title>
        <authorList>
            <consortium name="US DOE Joint Genome Institute (JGI-PGF)"/>
            <person name="Walter F."/>
            <person name="Albersmeier A."/>
            <person name="Kalinowski J."/>
            <person name="Ruckert C."/>
        </authorList>
    </citation>
    <scope>NUCLEOTIDE SEQUENCE</scope>
    <source>
        <strain evidence="3">NBRC 110071</strain>
    </source>
</reference>
<dbReference type="RefSeq" id="WP_284380613.1">
    <property type="nucleotide sequence ID" value="NZ_BSNM01000011.1"/>
</dbReference>
<dbReference type="InterPro" id="IPR016087">
    <property type="entry name" value="Chalcone_isomerase"/>
</dbReference>
<keyword evidence="1" id="KW-0732">Signal</keyword>
<feature type="signal peptide" evidence="1">
    <location>
        <begin position="1"/>
        <end position="37"/>
    </location>
</feature>
<evidence type="ECO:0000259" key="2">
    <source>
        <dbReference type="Pfam" id="PF16036"/>
    </source>
</evidence>
<accession>A0AA37S9X9</accession>
<evidence type="ECO:0000256" key="1">
    <source>
        <dbReference type="SAM" id="SignalP"/>
    </source>
</evidence>
<evidence type="ECO:0000313" key="3">
    <source>
        <dbReference type="EMBL" id="GLQ31119.1"/>
    </source>
</evidence>
<feature type="domain" description="Chalcone isomerase" evidence="2">
    <location>
        <begin position="51"/>
        <end position="206"/>
    </location>
</feature>
<dbReference type="AlphaFoldDB" id="A0AA37S9X9"/>
<keyword evidence="4" id="KW-1185">Reference proteome</keyword>
<evidence type="ECO:0000313" key="4">
    <source>
        <dbReference type="Proteomes" id="UP001161389"/>
    </source>
</evidence>
<name>A0AA37S9X9_9GAMM</name>
<reference evidence="3" key="2">
    <citation type="submission" date="2023-01" db="EMBL/GenBank/DDBJ databases">
        <title>Draft genome sequence of Litoribrevibacter albus strain NBRC 110071.</title>
        <authorList>
            <person name="Sun Q."/>
            <person name="Mori K."/>
        </authorList>
    </citation>
    <scope>NUCLEOTIDE SEQUENCE</scope>
    <source>
        <strain evidence="3">NBRC 110071</strain>
    </source>
</reference>
<dbReference type="EMBL" id="BSNM01000011">
    <property type="protein sequence ID" value="GLQ31119.1"/>
    <property type="molecule type" value="Genomic_DNA"/>
</dbReference>
<proteinExistence type="predicted"/>
<protein>
    <recommendedName>
        <fullName evidence="2">Chalcone isomerase domain-containing protein</fullName>
    </recommendedName>
</protein>
<dbReference type="Pfam" id="PF16036">
    <property type="entry name" value="Chalcone_3"/>
    <property type="match status" value="1"/>
</dbReference>
<sequence>MDKVICANGYKTHSMKFKSVLVGMFSVLCLAYGQATASEEAAYWPPASETFTDNNISINHVGSAMRYRDNHPIYIASLYTQDSFPNTAVLLSNDGSKELQLIIMDDSLSHRRFQRLLRNDLIITLNDDEYTKLQPEINALLASLKGKYHVGTLVSLNYDSLRNATIIKIDEERKTTINGKNIFNAMLKAMAGDRPPSRDFKDALLGFKTPVINMTEEQEVLLTQYMSNKLDGSTLIERNQHELAINNSVELAY</sequence>
<gene>
    <name evidence="3" type="ORF">GCM10007876_15980</name>
</gene>
<organism evidence="3 4">
    <name type="scientific">Litoribrevibacter albus</name>
    <dbReference type="NCBI Taxonomy" id="1473156"/>
    <lineage>
        <taxon>Bacteria</taxon>
        <taxon>Pseudomonadati</taxon>
        <taxon>Pseudomonadota</taxon>
        <taxon>Gammaproteobacteria</taxon>
        <taxon>Oceanospirillales</taxon>
        <taxon>Oceanospirillaceae</taxon>
        <taxon>Litoribrevibacter</taxon>
    </lineage>
</organism>
<dbReference type="Proteomes" id="UP001161389">
    <property type="component" value="Unassembled WGS sequence"/>
</dbReference>